<reference evidence="1 2" key="1">
    <citation type="submission" date="2021-07" db="EMBL/GenBank/DDBJ databases">
        <authorList>
            <person name="Palmer J.M."/>
        </authorList>
    </citation>
    <scope>NUCLEOTIDE SEQUENCE [LARGE SCALE GENOMIC DNA]</scope>
    <source>
        <strain evidence="1 2">AT_MEX2019</strain>
        <tissue evidence="1">Muscle</tissue>
    </source>
</reference>
<sequence>MFFCDLRDDSLMLSWSNFGRPASPLKVLRCSTFSACVDNSSHCGENHSRDKSLRFWLQDEEQKPEE</sequence>
<protein>
    <submittedName>
        <fullName evidence="1">Uncharacterized protein</fullName>
    </submittedName>
</protein>
<comment type="caution">
    <text evidence="1">The sequence shown here is derived from an EMBL/GenBank/DDBJ whole genome shotgun (WGS) entry which is preliminary data.</text>
</comment>
<organism evidence="1 2">
    <name type="scientific">Ataeniobius toweri</name>
    <dbReference type="NCBI Taxonomy" id="208326"/>
    <lineage>
        <taxon>Eukaryota</taxon>
        <taxon>Metazoa</taxon>
        <taxon>Chordata</taxon>
        <taxon>Craniata</taxon>
        <taxon>Vertebrata</taxon>
        <taxon>Euteleostomi</taxon>
        <taxon>Actinopterygii</taxon>
        <taxon>Neopterygii</taxon>
        <taxon>Teleostei</taxon>
        <taxon>Neoteleostei</taxon>
        <taxon>Acanthomorphata</taxon>
        <taxon>Ovalentaria</taxon>
        <taxon>Atherinomorphae</taxon>
        <taxon>Cyprinodontiformes</taxon>
        <taxon>Goodeidae</taxon>
        <taxon>Ataeniobius</taxon>
    </lineage>
</organism>
<accession>A0ABU7BIF3</accession>
<name>A0ABU7BIF3_9TELE</name>
<dbReference type="Proteomes" id="UP001345963">
    <property type="component" value="Unassembled WGS sequence"/>
</dbReference>
<proteinExistence type="predicted"/>
<evidence type="ECO:0000313" key="2">
    <source>
        <dbReference type="Proteomes" id="UP001345963"/>
    </source>
</evidence>
<gene>
    <name evidence="1" type="ORF">ATANTOWER_027216</name>
</gene>
<keyword evidence="2" id="KW-1185">Reference proteome</keyword>
<evidence type="ECO:0000313" key="1">
    <source>
        <dbReference type="EMBL" id="MED6250226.1"/>
    </source>
</evidence>
<dbReference type="EMBL" id="JAHUTI010055778">
    <property type="protein sequence ID" value="MED6250226.1"/>
    <property type="molecule type" value="Genomic_DNA"/>
</dbReference>